<reference evidence="2" key="1">
    <citation type="journal article" date="2010" name="Nature">
        <title>The Dynamic genome of Hydra.</title>
        <authorList>
            <person name="Chapman J.A."/>
            <person name="Kirkness E.F."/>
            <person name="Simakov O."/>
            <person name="Hampson S.E."/>
            <person name="Mitros T."/>
            <person name="Weinmaier T."/>
            <person name="Rattei T."/>
            <person name="Balasubramanian P.G."/>
            <person name="Borman J."/>
            <person name="Busam D."/>
            <person name="Disbennett K."/>
            <person name="Pfannkoch C."/>
            <person name="Sumin N."/>
            <person name="Sutton G."/>
            <person name="Viswanathan L."/>
            <person name="Walenz B."/>
            <person name="Goodstein D.M."/>
            <person name="Hellsten U."/>
            <person name="Kawashima T."/>
            <person name="Prochnik S.E."/>
            <person name="Putnam N.H."/>
            <person name="Shu S."/>
            <person name="Blumberg B."/>
            <person name="Dana C.E."/>
            <person name="Gee L."/>
            <person name="Kibler D.F."/>
            <person name="Law L."/>
            <person name="Lindgens D."/>
            <person name="Martinez D.E."/>
            <person name="Peng J."/>
            <person name="Wigge P.A."/>
            <person name="Bertulat B."/>
            <person name="Guder C."/>
            <person name="Nakamura Y."/>
            <person name="Ozbek S."/>
            <person name="Watanabe H."/>
            <person name="Khalturin K."/>
            <person name="Hemmrich G."/>
            <person name="Franke A."/>
            <person name="Augustin R."/>
            <person name="Fraune S."/>
            <person name="Hayakawa E."/>
            <person name="Hayakawa S."/>
            <person name="Hirose M."/>
            <person name="Hwang J."/>
            <person name="Ikeo K."/>
            <person name="Nishimiya-Fujisawa C."/>
            <person name="Ogura A."/>
            <person name="Takahashi T."/>
            <person name="Steinmetz P.R."/>
            <person name="Zhang X."/>
            <person name="Aufschnaiter R."/>
            <person name="Eder M.K."/>
            <person name="Gorny A.K."/>
            <person name="Salvenmoser W."/>
            <person name="Heimberg A.M."/>
            <person name="Wheeler B.M."/>
            <person name="Peterson K.J."/>
            <person name="Boettger A."/>
            <person name="Tischler P."/>
            <person name="Wolf A."/>
            <person name="Gojobori T."/>
            <person name="Remington K.A."/>
            <person name="Strausberg R.L."/>
            <person name="Venter J."/>
            <person name="Technau U."/>
            <person name="Hobmayer B."/>
            <person name="Bosch T.C."/>
            <person name="Holstein T.W."/>
            <person name="Fujisawa T."/>
            <person name="Bode H.R."/>
            <person name="David C.N."/>
            <person name="Rokhsar D.S."/>
            <person name="Steele R.E."/>
        </authorList>
    </citation>
    <scope>NUCLEOTIDE SEQUENCE</scope>
</reference>
<organism evidence="2">
    <name type="scientific">Curvibacter symbiont subsp. Hydra magnipapillata</name>
    <dbReference type="NCBI Taxonomy" id="667019"/>
    <lineage>
        <taxon>Bacteria</taxon>
        <taxon>Pseudomonadati</taxon>
        <taxon>Pseudomonadota</taxon>
        <taxon>Betaproteobacteria</taxon>
        <taxon>Burkholderiales</taxon>
        <taxon>Comamonadaceae</taxon>
        <taxon>Curvibacter</taxon>
    </lineage>
</organism>
<dbReference type="AlphaFoldDB" id="C9YG00"/>
<protein>
    <submittedName>
        <fullName evidence="2">Uncharacterized protein</fullName>
    </submittedName>
</protein>
<proteinExistence type="predicted"/>
<dbReference type="EMBL" id="FN543108">
    <property type="protein sequence ID" value="CBA33031.1"/>
    <property type="molecule type" value="Genomic_DNA"/>
</dbReference>
<sequence length="84" mass="9393">MQKPQVNKKLTNDRTGAGYVTHKMRSSGKAGNQIPRWQDGRAIIWSAVLAVRWPFVSGVSRWPGPEVLLSLLPKQSDIIVVIQK</sequence>
<gene>
    <name evidence="2" type="ORF">Csp_B17000</name>
</gene>
<evidence type="ECO:0000313" key="2">
    <source>
        <dbReference type="EMBL" id="CBA33031.1"/>
    </source>
</evidence>
<feature type="region of interest" description="Disordered" evidence="1">
    <location>
        <begin position="1"/>
        <end position="32"/>
    </location>
</feature>
<name>C9YG00_CURXX</name>
<evidence type="ECO:0000256" key="1">
    <source>
        <dbReference type="SAM" id="MobiDB-lite"/>
    </source>
</evidence>
<accession>C9YG00</accession>